<name>A0A645G3V9_9ZZZZ</name>
<gene>
    <name evidence="1" type="ORF">SDC9_168928</name>
</gene>
<accession>A0A645G3V9</accession>
<organism evidence="1">
    <name type="scientific">bioreactor metagenome</name>
    <dbReference type="NCBI Taxonomy" id="1076179"/>
    <lineage>
        <taxon>unclassified sequences</taxon>
        <taxon>metagenomes</taxon>
        <taxon>ecological metagenomes</taxon>
    </lineage>
</organism>
<reference evidence="1" key="1">
    <citation type="submission" date="2019-08" db="EMBL/GenBank/DDBJ databases">
        <authorList>
            <person name="Kucharzyk K."/>
            <person name="Murdoch R.W."/>
            <person name="Higgins S."/>
            <person name="Loffler F."/>
        </authorList>
    </citation>
    <scope>NUCLEOTIDE SEQUENCE</scope>
</reference>
<evidence type="ECO:0000313" key="1">
    <source>
        <dbReference type="EMBL" id="MPN21548.1"/>
    </source>
</evidence>
<comment type="caution">
    <text evidence="1">The sequence shown here is derived from an EMBL/GenBank/DDBJ whole genome shotgun (WGS) entry which is preliminary data.</text>
</comment>
<sequence length="33" mass="3898">MQIKFKVQFAGTYDAEQMFMKKSEIEVTMANDH</sequence>
<dbReference type="AlphaFoldDB" id="A0A645G3V9"/>
<dbReference type="EMBL" id="VSSQ01069553">
    <property type="protein sequence ID" value="MPN21548.1"/>
    <property type="molecule type" value="Genomic_DNA"/>
</dbReference>
<proteinExistence type="predicted"/>
<protein>
    <submittedName>
        <fullName evidence="1">Uncharacterized protein</fullName>
    </submittedName>
</protein>